<dbReference type="eggNOG" id="KOG1201">
    <property type="taxonomic scope" value="Eukaryota"/>
</dbReference>
<dbReference type="EMBL" id="HE580276">
    <property type="protein sequence ID" value="CCD27143.1"/>
    <property type="molecule type" value="Genomic_DNA"/>
</dbReference>
<dbReference type="Gene3D" id="3.40.50.720">
    <property type="entry name" value="NAD(P)-binding Rossmann-like Domain"/>
    <property type="match status" value="1"/>
</dbReference>
<keyword evidence="3" id="KW-0472">Membrane</keyword>
<dbReference type="OrthoDB" id="5840532at2759"/>
<dbReference type="SUPFAM" id="SSF51735">
    <property type="entry name" value="NAD(P)-binding Rossmann-fold domains"/>
    <property type="match status" value="1"/>
</dbReference>
<gene>
    <name evidence="4" type="primary">NDAI0J02510</name>
    <name evidence="4" type="ordered locus">NDAI_0J02510</name>
</gene>
<name>G0WH65_NAUDC</name>
<dbReference type="KEGG" id="ndi:NDAI_0J02510"/>
<comment type="similarity">
    <text evidence="2">Belongs to the short-chain dehydrogenases/reductases (SDR) family.</text>
</comment>
<evidence type="ECO:0008006" key="6">
    <source>
        <dbReference type="Google" id="ProtNLM"/>
    </source>
</evidence>
<sequence>MNVDTIFHYLIIPLIRFPGLVVPFLPSLGIYTWRTWLFLCGVYSLSFESLLRLNSFFKTKGSRRWLPIDELESPYAVITGGSNGLGHSIILELLSKFPRLKIINVDLSPFPGGNENVLGFHCNLADVKDVELTLQNIKQRYGKQICLLINNAGTRMKFKEFKNLDPSILQDIMQVNALSPVRFIQELAPEIDSDQQCYIVNVASTLGILTPVKVAGYSASKAALIAFHQSYSFELQMRGVSNIRTLLIILGQLNTTMFGGFEPPRQFFAPIVSTESVAQKIVRKCQVGERGEINEPFYSNWAHILMNMPFMIQTLVRKLAKIDDCLPTEGS</sequence>
<dbReference type="PANTHER" id="PTHR24322">
    <property type="entry name" value="PKSB"/>
    <property type="match status" value="1"/>
</dbReference>
<reference evidence="4 5" key="1">
    <citation type="journal article" date="2011" name="Proc. Natl. Acad. Sci. U.S.A.">
        <title>Evolutionary erosion of yeast sex chromosomes by mating-type switching accidents.</title>
        <authorList>
            <person name="Gordon J.L."/>
            <person name="Armisen D."/>
            <person name="Proux-Wera E."/>
            <person name="Oheigeartaigh S.S."/>
            <person name="Byrne K.P."/>
            <person name="Wolfe K.H."/>
        </authorList>
    </citation>
    <scope>NUCLEOTIDE SEQUENCE [LARGE SCALE GENOMIC DNA]</scope>
    <source>
        <strain evidence="5">ATCC 10597 / BCRC 20456 / CBS 421 / NBRC 0211 / NRRL Y-12639</strain>
    </source>
</reference>
<dbReference type="PRINTS" id="PR00080">
    <property type="entry name" value="SDRFAMILY"/>
</dbReference>
<proteinExistence type="inferred from homology"/>
<dbReference type="Proteomes" id="UP000000689">
    <property type="component" value="Chromosome 10"/>
</dbReference>
<dbReference type="AlphaFoldDB" id="G0WH65"/>
<dbReference type="GeneID" id="11494480"/>
<dbReference type="InterPro" id="IPR020904">
    <property type="entry name" value="Sc_DH/Rdtase_CS"/>
</dbReference>
<dbReference type="RefSeq" id="XP_003672386.1">
    <property type="nucleotide sequence ID" value="XM_003672338.1"/>
</dbReference>
<evidence type="ECO:0000313" key="4">
    <source>
        <dbReference type="EMBL" id="CCD27143.1"/>
    </source>
</evidence>
<keyword evidence="3" id="KW-1133">Transmembrane helix</keyword>
<accession>G0WH65</accession>
<dbReference type="STRING" id="1071378.G0WH65"/>
<dbReference type="HOGENOM" id="CLU_010194_5_1_1"/>
<dbReference type="PANTHER" id="PTHR24322:SF743">
    <property type="entry name" value="AER111WP"/>
    <property type="match status" value="1"/>
</dbReference>
<dbReference type="InterPro" id="IPR002347">
    <property type="entry name" value="SDR_fam"/>
</dbReference>
<keyword evidence="5" id="KW-1185">Reference proteome</keyword>
<evidence type="ECO:0000256" key="1">
    <source>
        <dbReference type="ARBA" id="ARBA00022857"/>
    </source>
</evidence>
<dbReference type="GO" id="GO:0016616">
    <property type="term" value="F:oxidoreductase activity, acting on the CH-OH group of donors, NAD or NADP as acceptor"/>
    <property type="evidence" value="ECO:0007669"/>
    <property type="project" value="TreeGrafter"/>
</dbReference>
<dbReference type="InterPro" id="IPR036291">
    <property type="entry name" value="NAD(P)-bd_dom_sf"/>
</dbReference>
<dbReference type="OMA" id="MFKDVEP"/>
<dbReference type="Pfam" id="PF00106">
    <property type="entry name" value="adh_short"/>
    <property type="match status" value="1"/>
</dbReference>
<keyword evidence="3" id="KW-0812">Transmembrane</keyword>
<keyword evidence="1" id="KW-0521">NADP</keyword>
<feature type="transmembrane region" description="Helical" evidence="3">
    <location>
        <begin position="6"/>
        <end position="24"/>
    </location>
</feature>
<evidence type="ECO:0000313" key="5">
    <source>
        <dbReference type="Proteomes" id="UP000000689"/>
    </source>
</evidence>
<evidence type="ECO:0000256" key="3">
    <source>
        <dbReference type="SAM" id="Phobius"/>
    </source>
</evidence>
<protein>
    <recommendedName>
        <fullName evidence="6">NAD(P)-binding protein</fullName>
    </recommendedName>
</protein>
<evidence type="ECO:0000256" key="2">
    <source>
        <dbReference type="RuleBase" id="RU000363"/>
    </source>
</evidence>
<dbReference type="PRINTS" id="PR00081">
    <property type="entry name" value="GDHRDH"/>
</dbReference>
<organism evidence="4 5">
    <name type="scientific">Naumovozyma dairenensis (strain ATCC 10597 / BCRC 20456 / CBS 421 / NBRC 0211 / NRRL Y-12639)</name>
    <name type="common">Saccharomyces dairenensis</name>
    <dbReference type="NCBI Taxonomy" id="1071378"/>
    <lineage>
        <taxon>Eukaryota</taxon>
        <taxon>Fungi</taxon>
        <taxon>Dikarya</taxon>
        <taxon>Ascomycota</taxon>
        <taxon>Saccharomycotina</taxon>
        <taxon>Saccharomycetes</taxon>
        <taxon>Saccharomycetales</taxon>
        <taxon>Saccharomycetaceae</taxon>
        <taxon>Naumovozyma</taxon>
    </lineage>
</organism>
<dbReference type="PROSITE" id="PS00061">
    <property type="entry name" value="ADH_SHORT"/>
    <property type="match status" value="1"/>
</dbReference>